<dbReference type="InterPro" id="IPR035595">
    <property type="entry name" value="UDP_glycos_trans_CS"/>
</dbReference>
<evidence type="ECO:0000256" key="4">
    <source>
        <dbReference type="RuleBase" id="RU362057"/>
    </source>
</evidence>
<comment type="similarity">
    <text evidence="1 3">Belongs to the UDP-glycosyltransferase family.</text>
</comment>
<dbReference type="SUPFAM" id="SSF53756">
    <property type="entry name" value="UDP-Glycosyltransferase/glycogen phosphorylase"/>
    <property type="match status" value="1"/>
</dbReference>
<dbReference type="Gene3D" id="3.40.50.2000">
    <property type="entry name" value="Glycogen Phosphorylase B"/>
    <property type="match status" value="2"/>
</dbReference>
<evidence type="ECO:0000313" key="6">
    <source>
        <dbReference type="EMBL" id="KAJ4967623.1"/>
    </source>
</evidence>
<dbReference type="InterPro" id="IPR002213">
    <property type="entry name" value="UDP_glucos_trans"/>
</dbReference>
<feature type="region of interest" description="Disordered" evidence="5">
    <location>
        <begin position="442"/>
        <end position="467"/>
    </location>
</feature>
<dbReference type="Proteomes" id="UP001141806">
    <property type="component" value="Unassembled WGS sequence"/>
</dbReference>
<gene>
    <name evidence="6" type="ORF">NE237_014324</name>
</gene>
<dbReference type="OrthoDB" id="5835829at2759"/>
<dbReference type="EC" id="2.4.1.-" evidence="4"/>
<keyword evidence="7" id="KW-1185">Reference proteome</keyword>
<protein>
    <recommendedName>
        <fullName evidence="4">Glycosyltransferase</fullName>
        <ecNumber evidence="4">2.4.1.-</ecNumber>
    </recommendedName>
</protein>
<name>A0A9Q0KBR2_9MAGN</name>
<dbReference type="CDD" id="cd03784">
    <property type="entry name" value="GT1_Gtf-like"/>
    <property type="match status" value="1"/>
</dbReference>
<dbReference type="PANTHER" id="PTHR11926">
    <property type="entry name" value="GLUCOSYL/GLUCURONOSYL TRANSFERASES"/>
    <property type="match status" value="1"/>
</dbReference>
<organism evidence="6 7">
    <name type="scientific">Protea cynaroides</name>
    <dbReference type="NCBI Taxonomy" id="273540"/>
    <lineage>
        <taxon>Eukaryota</taxon>
        <taxon>Viridiplantae</taxon>
        <taxon>Streptophyta</taxon>
        <taxon>Embryophyta</taxon>
        <taxon>Tracheophyta</taxon>
        <taxon>Spermatophyta</taxon>
        <taxon>Magnoliopsida</taxon>
        <taxon>Proteales</taxon>
        <taxon>Proteaceae</taxon>
        <taxon>Protea</taxon>
    </lineage>
</organism>
<feature type="compositionally biased region" description="Basic and acidic residues" evidence="5">
    <location>
        <begin position="442"/>
        <end position="457"/>
    </location>
</feature>
<dbReference type="EMBL" id="JAMYWD010000006">
    <property type="protein sequence ID" value="KAJ4967623.1"/>
    <property type="molecule type" value="Genomic_DNA"/>
</dbReference>
<dbReference type="GO" id="GO:0080044">
    <property type="term" value="F:quercetin 7-O-glucosyltransferase activity"/>
    <property type="evidence" value="ECO:0007669"/>
    <property type="project" value="TreeGrafter"/>
</dbReference>
<evidence type="ECO:0000256" key="5">
    <source>
        <dbReference type="SAM" id="MobiDB-lite"/>
    </source>
</evidence>
<dbReference type="GO" id="GO:0080043">
    <property type="term" value="F:quercetin 3-O-glucosyltransferase activity"/>
    <property type="evidence" value="ECO:0007669"/>
    <property type="project" value="TreeGrafter"/>
</dbReference>
<evidence type="ECO:0000256" key="3">
    <source>
        <dbReference type="RuleBase" id="RU003718"/>
    </source>
</evidence>
<accession>A0A9Q0KBR2</accession>
<dbReference type="AlphaFoldDB" id="A0A9Q0KBR2"/>
<evidence type="ECO:0000313" key="7">
    <source>
        <dbReference type="Proteomes" id="UP001141806"/>
    </source>
</evidence>
<dbReference type="PANTHER" id="PTHR11926:SF1547">
    <property type="entry name" value="GLYCOSYLTRANSFERASE"/>
    <property type="match status" value="1"/>
</dbReference>
<evidence type="ECO:0000256" key="1">
    <source>
        <dbReference type="ARBA" id="ARBA00009995"/>
    </source>
</evidence>
<dbReference type="FunFam" id="3.40.50.2000:FF:000027">
    <property type="entry name" value="Glycosyltransferase"/>
    <property type="match status" value="1"/>
</dbReference>
<dbReference type="PROSITE" id="PS00375">
    <property type="entry name" value="UDPGT"/>
    <property type="match status" value="1"/>
</dbReference>
<sequence>MGTIVAEKPHALCIPYPSQGHVTPMMQLAKILHARGFHITFVNTEYNHRRLLRSNGQDAVKGLRDFRFEAIPDGLPPPEHDDDDDAFQDVPSLCNSVRKNCLTPLLHLIRKLNSSSDVPGVSCIVSDGVMSSGLQAAKVLGIQGVQLWTTSACGFMTYLHCHELKTRGISPPKDDSDISNDYCNTPIDWIPGMRDIRLKDLPTFTRKIDPDDFMLGFMGQEALDCLQASAIILNTFDNLEFEVLSAIACKYAHIYTIGPLPMLGRHILKNEMNLGTSLWQEDSKCLKWLDEMEPNSVLYVNFGSVAFMTNQHLIEFAWGLANSKHPFLWIIRPDVVRGDSAILPEDFIKETKDRGLLASWCPQEQVLSHSSVGGFLTHCGWNSTLESICGGVPTLCWPFFADQQPNCRYACTTWGIGMEIDNDVKREEVQTLIKELLEGEKGNTMKKKASEWKEKAEAATQQGGSSYTNFDRLISEVLQPDS</sequence>
<evidence type="ECO:0000256" key="2">
    <source>
        <dbReference type="ARBA" id="ARBA00022679"/>
    </source>
</evidence>
<reference evidence="6" key="1">
    <citation type="journal article" date="2023" name="Plant J.">
        <title>The genome of the king protea, Protea cynaroides.</title>
        <authorList>
            <person name="Chang J."/>
            <person name="Duong T.A."/>
            <person name="Schoeman C."/>
            <person name="Ma X."/>
            <person name="Roodt D."/>
            <person name="Barker N."/>
            <person name="Li Z."/>
            <person name="Van de Peer Y."/>
            <person name="Mizrachi E."/>
        </authorList>
    </citation>
    <scope>NUCLEOTIDE SEQUENCE</scope>
    <source>
        <tissue evidence="6">Young leaves</tissue>
    </source>
</reference>
<proteinExistence type="inferred from homology"/>
<keyword evidence="3" id="KW-0328">Glycosyltransferase</keyword>
<keyword evidence="2 3" id="KW-0808">Transferase</keyword>
<dbReference type="FunFam" id="3.40.50.2000:FF:000055">
    <property type="entry name" value="Glycosyltransferase"/>
    <property type="match status" value="1"/>
</dbReference>
<dbReference type="Pfam" id="PF00201">
    <property type="entry name" value="UDPGT"/>
    <property type="match status" value="1"/>
</dbReference>
<comment type="caution">
    <text evidence="6">The sequence shown here is derived from an EMBL/GenBank/DDBJ whole genome shotgun (WGS) entry which is preliminary data.</text>
</comment>